<feature type="binding site" description="axial binding residue" evidence="14">
    <location>
        <position position="163"/>
    </location>
    <ligand>
        <name>heme</name>
        <dbReference type="ChEBI" id="CHEBI:30413"/>
        <label>4</label>
    </ligand>
    <ligandPart>
        <name>Fe</name>
        <dbReference type="ChEBI" id="CHEBI:18248"/>
    </ligandPart>
</feature>
<feature type="binding site" description="covalent" evidence="13">
    <location>
        <position position="37"/>
    </location>
    <ligand>
        <name>heme</name>
        <dbReference type="ChEBI" id="CHEBI:30413"/>
        <label>1</label>
    </ligand>
</feature>
<dbReference type="FunFam" id="1.10.3820.10:FF:000001">
    <property type="entry name" value="Cytochrome c-type protein"/>
    <property type="match status" value="1"/>
</dbReference>
<dbReference type="InterPro" id="IPR036280">
    <property type="entry name" value="Multihaem_cyt_sf"/>
</dbReference>
<dbReference type="Pfam" id="PF03264">
    <property type="entry name" value="Cytochrom_NNT"/>
    <property type="match status" value="1"/>
</dbReference>
<dbReference type="AlphaFoldDB" id="A0A450YDG7"/>
<comment type="PTM">
    <text evidence="12">Binds 4 heme groups per subunit.</text>
</comment>
<feature type="binding site" description="axial binding residue" evidence="14">
    <location>
        <position position="89"/>
    </location>
    <ligand>
        <name>heme</name>
        <dbReference type="ChEBI" id="CHEBI:30413"/>
        <label>1</label>
    </ligand>
    <ligandPart>
        <name>Fe</name>
        <dbReference type="ChEBI" id="CHEBI:18248"/>
    </ligandPart>
</feature>
<dbReference type="GO" id="GO:0005886">
    <property type="term" value="C:plasma membrane"/>
    <property type="evidence" value="ECO:0007669"/>
    <property type="project" value="UniProtKB-SubCell"/>
</dbReference>
<dbReference type="GO" id="GO:0009061">
    <property type="term" value="P:anaerobic respiration"/>
    <property type="evidence" value="ECO:0007669"/>
    <property type="project" value="TreeGrafter"/>
</dbReference>
<evidence type="ECO:0000256" key="3">
    <source>
        <dbReference type="ARBA" id="ARBA00022448"/>
    </source>
</evidence>
<evidence type="ECO:0000313" key="16">
    <source>
        <dbReference type="EMBL" id="VFK36644.1"/>
    </source>
</evidence>
<comment type="similarity">
    <text evidence="2">Belongs to the NapC/NirT/NrfH family.</text>
</comment>
<evidence type="ECO:0000256" key="6">
    <source>
        <dbReference type="ARBA" id="ARBA00022692"/>
    </source>
</evidence>
<evidence type="ECO:0000256" key="14">
    <source>
        <dbReference type="PIRSR" id="PIRSR000013-2"/>
    </source>
</evidence>
<feature type="binding site" description="covalent" evidence="13">
    <location>
        <position position="162"/>
    </location>
    <ligand>
        <name>heme</name>
        <dbReference type="ChEBI" id="CHEBI:30413"/>
        <label>4</label>
    </ligand>
</feature>
<evidence type="ECO:0000256" key="1">
    <source>
        <dbReference type="ARBA" id="ARBA00004162"/>
    </source>
</evidence>
<feature type="binding site" evidence="13">
    <location>
        <position position="89"/>
    </location>
    <ligand>
        <name>a menaquinol</name>
        <dbReference type="ChEBI" id="CHEBI:18151"/>
    </ligand>
</feature>
<gene>
    <name evidence="18" type="ORF">BECKSD772D_GA0070982_104529</name>
    <name evidence="17" type="ORF">BECKSD772E_GA0070983_10032</name>
    <name evidence="16" type="ORF">BECKSD772F_GA0070984_100372</name>
</gene>
<dbReference type="EMBL" id="CAADFU010000003">
    <property type="protein sequence ID" value="VFK39535.1"/>
    <property type="molecule type" value="Genomic_DNA"/>
</dbReference>
<dbReference type="InterPro" id="IPR038266">
    <property type="entry name" value="NapC/NirT_cytc_sf"/>
</dbReference>
<accession>A0A450YDG7</accession>
<dbReference type="GO" id="GO:0020037">
    <property type="term" value="F:heme binding"/>
    <property type="evidence" value="ECO:0007669"/>
    <property type="project" value="InterPro"/>
</dbReference>
<dbReference type="GO" id="GO:0046872">
    <property type="term" value="F:metal ion binding"/>
    <property type="evidence" value="ECO:0007669"/>
    <property type="project" value="UniProtKB-KW"/>
</dbReference>
<dbReference type="SUPFAM" id="SSF48695">
    <property type="entry name" value="Multiheme cytochromes"/>
    <property type="match status" value="1"/>
</dbReference>
<dbReference type="PANTHER" id="PTHR30333">
    <property type="entry name" value="CYTOCHROME C-TYPE PROTEIN"/>
    <property type="match status" value="1"/>
</dbReference>
<evidence type="ECO:0000256" key="4">
    <source>
        <dbReference type="ARBA" id="ARBA00022475"/>
    </source>
</evidence>
<evidence type="ECO:0000313" key="18">
    <source>
        <dbReference type="EMBL" id="VFK79346.1"/>
    </source>
</evidence>
<dbReference type="InterPro" id="IPR005126">
    <property type="entry name" value="NapC/NirT_cyt_c_N"/>
</dbReference>
<feature type="binding site" description="covalent" evidence="13">
    <location>
        <position position="127"/>
    </location>
    <ligand>
        <name>heme</name>
        <dbReference type="ChEBI" id="CHEBI:30413"/>
        <label>3</label>
    </ligand>
</feature>
<evidence type="ECO:0000259" key="15">
    <source>
        <dbReference type="Pfam" id="PF03264"/>
    </source>
</evidence>
<keyword evidence="8 12" id="KW-0249">Electron transport</keyword>
<dbReference type="InterPro" id="IPR051174">
    <property type="entry name" value="Cytochrome_c-type_ET"/>
</dbReference>
<feature type="binding site" description="covalent" evidence="13">
    <location>
        <position position="40"/>
    </location>
    <ligand>
        <name>heme</name>
        <dbReference type="ChEBI" id="CHEBI:30413"/>
        <label>1</label>
    </ligand>
</feature>
<feature type="binding site" evidence="13">
    <location>
        <position position="67"/>
    </location>
    <ligand>
        <name>a menaquinol</name>
        <dbReference type="ChEBI" id="CHEBI:18151"/>
    </ligand>
</feature>
<keyword evidence="3 12" id="KW-0813">Transport</keyword>
<feature type="binding site" description="covalent" evidence="13">
    <location>
        <position position="70"/>
    </location>
    <ligand>
        <name>heme</name>
        <dbReference type="ChEBI" id="CHEBI:30413"/>
        <label>2</label>
    </ligand>
</feature>
<organism evidence="17">
    <name type="scientific">Candidatus Kentrum sp. SD</name>
    <dbReference type="NCBI Taxonomy" id="2126332"/>
    <lineage>
        <taxon>Bacteria</taxon>
        <taxon>Pseudomonadati</taxon>
        <taxon>Pseudomonadota</taxon>
        <taxon>Gammaproteobacteria</taxon>
        <taxon>Candidatus Kentrum</taxon>
    </lineage>
</organism>
<feature type="binding site" description="covalent" evidence="13">
    <location>
        <position position="159"/>
    </location>
    <ligand>
        <name>heme</name>
        <dbReference type="ChEBI" id="CHEBI:30413"/>
        <label>4</label>
    </ligand>
</feature>
<feature type="binding site" description="axial binding residue" evidence="14">
    <location>
        <position position="71"/>
    </location>
    <ligand>
        <name>heme</name>
        <dbReference type="ChEBI" id="CHEBI:30413"/>
        <label>2</label>
    </ligand>
    <ligandPart>
        <name>Fe</name>
        <dbReference type="ChEBI" id="CHEBI:18248"/>
    </ligandPart>
</feature>
<keyword evidence="10 12" id="KW-0408">Iron</keyword>
<dbReference type="GO" id="GO:0019333">
    <property type="term" value="P:denitrification pathway"/>
    <property type="evidence" value="ECO:0007669"/>
    <property type="project" value="InterPro"/>
</dbReference>
<keyword evidence="11" id="KW-0472">Membrane</keyword>
<reference evidence="17" key="1">
    <citation type="submission" date="2019-02" db="EMBL/GenBank/DDBJ databases">
        <authorList>
            <person name="Gruber-Vodicka R. H."/>
            <person name="Seah K. B. B."/>
        </authorList>
    </citation>
    <scope>NUCLEOTIDE SEQUENCE</scope>
    <source>
        <strain evidence="18">BECK_S127</strain>
        <strain evidence="17">BECK_S1320</strain>
        <strain evidence="16">BECK_S1321</strain>
    </source>
</reference>
<evidence type="ECO:0000256" key="12">
    <source>
        <dbReference type="PIRNR" id="PIRNR000013"/>
    </source>
</evidence>
<evidence type="ECO:0000256" key="10">
    <source>
        <dbReference type="ARBA" id="ARBA00023004"/>
    </source>
</evidence>
<dbReference type="EMBL" id="CAADFR010000003">
    <property type="protein sequence ID" value="VFK36644.1"/>
    <property type="molecule type" value="Genomic_DNA"/>
</dbReference>
<dbReference type="InterPro" id="IPR024717">
    <property type="entry name" value="NapC/NirT/NrfH"/>
</dbReference>
<keyword evidence="4" id="KW-1003">Cell membrane</keyword>
<keyword evidence="5 12" id="KW-0349">Heme</keyword>
<name>A0A450YDG7_9GAMM</name>
<comment type="cofactor">
    <cofactor evidence="13">
        <name>heme</name>
        <dbReference type="ChEBI" id="CHEBI:30413"/>
    </cofactor>
    <text evidence="13">Binds 4 heme groups per subunit.</text>
</comment>
<comment type="subcellular location">
    <subcellularLocation>
        <location evidence="1">Cell membrane</location>
        <topology evidence="1">Single-pass membrane protein</topology>
    </subcellularLocation>
</comment>
<feature type="binding site" description="axial binding residue" evidence="14">
    <location>
        <position position="168"/>
    </location>
    <ligand>
        <name>heme</name>
        <dbReference type="ChEBI" id="CHEBI:30413"/>
        <label>2</label>
    </ligand>
    <ligandPart>
        <name>Fe</name>
        <dbReference type="ChEBI" id="CHEBI:18248"/>
    </ligandPart>
</feature>
<evidence type="ECO:0000256" key="8">
    <source>
        <dbReference type="ARBA" id="ARBA00022982"/>
    </source>
</evidence>
<dbReference type="PIRSF" id="PIRSF000013">
    <property type="entry name" value="4_hem_cytochrm_NapC"/>
    <property type="match status" value="1"/>
</dbReference>
<proteinExistence type="inferred from homology"/>
<evidence type="ECO:0000256" key="5">
    <source>
        <dbReference type="ARBA" id="ARBA00022617"/>
    </source>
</evidence>
<protein>
    <recommendedName>
        <fullName evidence="12">Cytochrome c-type protein</fullName>
    </recommendedName>
</protein>
<dbReference type="PANTHER" id="PTHR30333:SF1">
    <property type="entry name" value="CYTOCHROME C-TYPE PROTEIN NAPC"/>
    <property type="match status" value="1"/>
</dbReference>
<evidence type="ECO:0000256" key="13">
    <source>
        <dbReference type="PIRSR" id="PIRSR000013-1"/>
    </source>
</evidence>
<keyword evidence="6" id="KW-0812">Transmembrane</keyword>
<dbReference type="Gene3D" id="1.10.3820.10">
    <property type="entry name" value="Di-heme elbow motif domain"/>
    <property type="match status" value="1"/>
</dbReference>
<evidence type="ECO:0000256" key="2">
    <source>
        <dbReference type="ARBA" id="ARBA00007395"/>
    </source>
</evidence>
<keyword evidence="9" id="KW-1133">Transmembrane helix</keyword>
<keyword evidence="7 12" id="KW-0479">Metal-binding</keyword>
<feature type="binding site" description="axial binding residue" evidence="14">
    <location>
        <position position="131"/>
    </location>
    <ligand>
        <name>heme</name>
        <dbReference type="ChEBI" id="CHEBI:30413"/>
        <label>3</label>
    </ligand>
    <ligandPart>
        <name>Fe</name>
        <dbReference type="ChEBI" id="CHEBI:18248"/>
    </ligandPart>
</feature>
<evidence type="ECO:0000313" key="17">
    <source>
        <dbReference type="EMBL" id="VFK39535.1"/>
    </source>
</evidence>
<feature type="binding site" description="covalent" evidence="13">
    <location>
        <position position="130"/>
    </location>
    <ligand>
        <name>heme</name>
        <dbReference type="ChEBI" id="CHEBI:30413"/>
        <label>3</label>
    </ligand>
</feature>
<dbReference type="GO" id="GO:0009055">
    <property type="term" value="F:electron transfer activity"/>
    <property type="evidence" value="ECO:0007669"/>
    <property type="project" value="TreeGrafter"/>
</dbReference>
<sequence>MILQHEVLSLVLAAAAGAALWGGIDMGLKFTNREAFCISCHELRQTVYQEYLATPHASNRTGVRAACKDCHVPKALLPKLYQKMLAANDVYQHFMGTIDTPEKFEARRPLLARRVWERMKENDSRECRSCHDDASMDYVKQGKRGMEQHISGFDAGKTCIDCHKGIAHKLPYDME</sequence>
<dbReference type="EMBL" id="CAADHB010000045">
    <property type="protein sequence ID" value="VFK79346.1"/>
    <property type="molecule type" value="Genomic_DNA"/>
</dbReference>
<feature type="domain" description="NapC/NirT cytochrome c N-terminal" evidence="15">
    <location>
        <begin position="9"/>
        <end position="171"/>
    </location>
</feature>
<evidence type="ECO:0000256" key="9">
    <source>
        <dbReference type="ARBA" id="ARBA00022989"/>
    </source>
</evidence>
<evidence type="ECO:0000256" key="7">
    <source>
        <dbReference type="ARBA" id="ARBA00022723"/>
    </source>
</evidence>
<evidence type="ECO:0000256" key="11">
    <source>
        <dbReference type="ARBA" id="ARBA00023136"/>
    </source>
</evidence>